<sequence>MPSCCPYFSFFCPKDWETQRSALGAASDEQLWDEKKNEQHDLRLLGHSTICKDCLQANNNNKGQDVIGVQVYAIYLHVENGREECCKG</sequence>
<name>A0A068SA13_9FUNG</name>
<keyword evidence="2" id="KW-1185">Reference proteome</keyword>
<organism evidence="1 2">
    <name type="scientific">Lichtheimia corymbifera JMRC:FSU:9682</name>
    <dbReference type="NCBI Taxonomy" id="1263082"/>
    <lineage>
        <taxon>Eukaryota</taxon>
        <taxon>Fungi</taxon>
        <taxon>Fungi incertae sedis</taxon>
        <taxon>Mucoromycota</taxon>
        <taxon>Mucoromycotina</taxon>
        <taxon>Mucoromycetes</taxon>
        <taxon>Mucorales</taxon>
        <taxon>Lichtheimiaceae</taxon>
        <taxon>Lichtheimia</taxon>
    </lineage>
</organism>
<protein>
    <submittedName>
        <fullName evidence="1">Uncharacterized protein</fullName>
    </submittedName>
</protein>
<proteinExistence type="predicted"/>
<dbReference type="AlphaFoldDB" id="A0A068SA13"/>
<evidence type="ECO:0000313" key="2">
    <source>
        <dbReference type="Proteomes" id="UP000027586"/>
    </source>
</evidence>
<dbReference type="EMBL" id="CBTN010000061">
    <property type="protein sequence ID" value="CDH58825.1"/>
    <property type="molecule type" value="Genomic_DNA"/>
</dbReference>
<dbReference type="Proteomes" id="UP000027586">
    <property type="component" value="Unassembled WGS sequence"/>
</dbReference>
<comment type="caution">
    <text evidence="1">The sequence shown here is derived from an EMBL/GenBank/DDBJ whole genome shotgun (WGS) entry which is preliminary data.</text>
</comment>
<gene>
    <name evidence="1" type="ORF">LCOR_09674.1</name>
</gene>
<dbReference type="VEuPathDB" id="FungiDB:LCOR_09674.1"/>
<evidence type="ECO:0000313" key="1">
    <source>
        <dbReference type="EMBL" id="CDH58825.1"/>
    </source>
</evidence>
<reference evidence="1" key="1">
    <citation type="submission" date="2013-08" db="EMBL/GenBank/DDBJ databases">
        <title>Gene expansion shapes genome architecture in the human pathogen Lichtheimia corymbifera: an evolutionary genomics analysis in the ancient terrestrial Mucorales (Mucoromycotina).</title>
        <authorList>
            <person name="Schwartze V.U."/>
            <person name="Winter S."/>
            <person name="Shelest E."/>
            <person name="Marcet-Houben M."/>
            <person name="Horn F."/>
            <person name="Wehner S."/>
            <person name="Hoffmann K."/>
            <person name="Riege K."/>
            <person name="Sammeth M."/>
            <person name="Nowrousian M."/>
            <person name="Valiante V."/>
            <person name="Linde J."/>
            <person name="Jacobsen I.D."/>
            <person name="Marz M."/>
            <person name="Brakhage A.A."/>
            <person name="Gabaldon T."/>
            <person name="Bocker S."/>
            <person name="Voigt K."/>
        </authorList>
    </citation>
    <scope>NUCLEOTIDE SEQUENCE [LARGE SCALE GENOMIC DNA]</scope>
    <source>
        <strain evidence="1">FSU 9682</strain>
    </source>
</reference>
<accession>A0A068SA13</accession>